<accession>A0A9K3H7F2</accession>
<comment type="caution">
    <text evidence="1">The sequence shown here is derived from an EMBL/GenBank/DDBJ whole genome shotgun (WGS) entry which is preliminary data.</text>
</comment>
<organism evidence="1 2">
    <name type="scientific">Helianthus annuus</name>
    <name type="common">Common sunflower</name>
    <dbReference type="NCBI Taxonomy" id="4232"/>
    <lineage>
        <taxon>Eukaryota</taxon>
        <taxon>Viridiplantae</taxon>
        <taxon>Streptophyta</taxon>
        <taxon>Embryophyta</taxon>
        <taxon>Tracheophyta</taxon>
        <taxon>Spermatophyta</taxon>
        <taxon>Magnoliopsida</taxon>
        <taxon>eudicotyledons</taxon>
        <taxon>Gunneridae</taxon>
        <taxon>Pentapetalae</taxon>
        <taxon>asterids</taxon>
        <taxon>campanulids</taxon>
        <taxon>Asterales</taxon>
        <taxon>Asteraceae</taxon>
        <taxon>Asteroideae</taxon>
        <taxon>Heliantheae alliance</taxon>
        <taxon>Heliantheae</taxon>
        <taxon>Helianthus</taxon>
    </lineage>
</organism>
<keyword evidence="2" id="KW-1185">Reference proteome</keyword>
<name>A0A9K3H7F2_HELAN</name>
<reference evidence="1" key="1">
    <citation type="journal article" date="2017" name="Nature">
        <title>The sunflower genome provides insights into oil metabolism, flowering and Asterid evolution.</title>
        <authorList>
            <person name="Badouin H."/>
            <person name="Gouzy J."/>
            <person name="Grassa C.J."/>
            <person name="Murat F."/>
            <person name="Staton S.E."/>
            <person name="Cottret L."/>
            <person name="Lelandais-Briere C."/>
            <person name="Owens G.L."/>
            <person name="Carrere S."/>
            <person name="Mayjonade B."/>
            <person name="Legrand L."/>
            <person name="Gill N."/>
            <person name="Kane N.C."/>
            <person name="Bowers J.E."/>
            <person name="Hubner S."/>
            <person name="Bellec A."/>
            <person name="Berard A."/>
            <person name="Berges H."/>
            <person name="Blanchet N."/>
            <person name="Boniface M.C."/>
            <person name="Brunel D."/>
            <person name="Catrice O."/>
            <person name="Chaidir N."/>
            <person name="Claudel C."/>
            <person name="Donnadieu C."/>
            <person name="Faraut T."/>
            <person name="Fievet G."/>
            <person name="Helmstetter N."/>
            <person name="King M."/>
            <person name="Knapp S.J."/>
            <person name="Lai Z."/>
            <person name="Le Paslier M.C."/>
            <person name="Lippi Y."/>
            <person name="Lorenzon L."/>
            <person name="Mandel J.R."/>
            <person name="Marage G."/>
            <person name="Marchand G."/>
            <person name="Marquand E."/>
            <person name="Bret-Mestries E."/>
            <person name="Morien E."/>
            <person name="Nambeesan S."/>
            <person name="Nguyen T."/>
            <person name="Pegot-Espagnet P."/>
            <person name="Pouilly N."/>
            <person name="Raftis F."/>
            <person name="Sallet E."/>
            <person name="Schiex T."/>
            <person name="Thomas J."/>
            <person name="Vandecasteele C."/>
            <person name="Vares D."/>
            <person name="Vear F."/>
            <person name="Vautrin S."/>
            <person name="Crespi M."/>
            <person name="Mangin B."/>
            <person name="Burke J.M."/>
            <person name="Salse J."/>
            <person name="Munos S."/>
            <person name="Vincourt P."/>
            <person name="Rieseberg L.H."/>
            <person name="Langlade N.B."/>
        </authorList>
    </citation>
    <scope>NUCLEOTIDE SEQUENCE</scope>
    <source>
        <tissue evidence="1">Leaves</tissue>
    </source>
</reference>
<dbReference type="EMBL" id="MNCJ02000329">
    <property type="protein sequence ID" value="KAF5768808.1"/>
    <property type="molecule type" value="Genomic_DNA"/>
</dbReference>
<reference evidence="1" key="2">
    <citation type="submission" date="2020-06" db="EMBL/GenBank/DDBJ databases">
        <title>Helianthus annuus Genome sequencing and assembly Release 2.</title>
        <authorList>
            <person name="Gouzy J."/>
            <person name="Langlade N."/>
            <person name="Munos S."/>
        </authorList>
    </citation>
    <scope>NUCLEOTIDE SEQUENCE</scope>
    <source>
        <tissue evidence="1">Leaves</tissue>
    </source>
</reference>
<sequence length="60" mass="7150">MGWRNLMFRVAHKMLDEMLEQENITKLIGIKKLLSCSFKKNHIKSLEQPVRLSLICSERY</sequence>
<gene>
    <name evidence="1" type="ORF">HanXRQr2_Chr14g0640871</name>
</gene>
<dbReference type="Proteomes" id="UP000215914">
    <property type="component" value="Unassembled WGS sequence"/>
</dbReference>
<evidence type="ECO:0000313" key="1">
    <source>
        <dbReference type="EMBL" id="KAF5768808.1"/>
    </source>
</evidence>
<dbReference type="AlphaFoldDB" id="A0A9K3H7F2"/>
<proteinExistence type="predicted"/>
<evidence type="ECO:0000313" key="2">
    <source>
        <dbReference type="Proteomes" id="UP000215914"/>
    </source>
</evidence>
<protein>
    <submittedName>
        <fullName evidence="1">Uncharacterized protein</fullName>
    </submittedName>
</protein>
<dbReference type="Gramene" id="mRNA:HanXRQr2_Chr14g0640871">
    <property type="protein sequence ID" value="CDS:HanXRQr2_Chr14g0640871.1"/>
    <property type="gene ID" value="HanXRQr2_Chr14g0640871"/>
</dbReference>